<dbReference type="UniPathway" id="UPA00232"/>
<evidence type="ECO:0000256" key="2">
    <source>
        <dbReference type="ARBA" id="ARBA00004749"/>
    </source>
</evidence>
<evidence type="ECO:0000313" key="10">
    <source>
        <dbReference type="Proteomes" id="UP000322084"/>
    </source>
</evidence>
<dbReference type="PROSITE" id="PS01304">
    <property type="entry name" value="UBIH"/>
    <property type="match status" value="1"/>
</dbReference>
<keyword evidence="6" id="KW-0560">Oxidoreductase</keyword>
<keyword evidence="5" id="KW-0274">FAD</keyword>
<evidence type="ECO:0000256" key="6">
    <source>
        <dbReference type="ARBA" id="ARBA00023002"/>
    </source>
</evidence>
<comment type="similarity">
    <text evidence="3">Belongs to the UbiH/COQ6 family.</text>
</comment>
<dbReference type="SUPFAM" id="SSF51905">
    <property type="entry name" value="FAD/NAD(P)-binding domain"/>
    <property type="match status" value="1"/>
</dbReference>
<dbReference type="FunFam" id="3.50.50.60:FF:000021">
    <property type="entry name" value="Ubiquinone biosynthesis monooxygenase COQ6"/>
    <property type="match status" value="1"/>
</dbReference>
<comment type="cofactor">
    <cofactor evidence="1">
        <name>FAD</name>
        <dbReference type="ChEBI" id="CHEBI:57692"/>
    </cofactor>
</comment>
<accession>A0A5A7MQN8</accession>
<dbReference type="PANTHER" id="PTHR43876:SF7">
    <property type="entry name" value="UBIQUINONE BIOSYNTHESIS MONOOXYGENASE COQ6, MITOCHONDRIAL"/>
    <property type="match status" value="1"/>
</dbReference>
<dbReference type="GO" id="GO:0110142">
    <property type="term" value="C:ubiquinone biosynthesis complex"/>
    <property type="evidence" value="ECO:0007669"/>
    <property type="project" value="UniProtKB-ARBA"/>
</dbReference>
<dbReference type="Proteomes" id="UP000322084">
    <property type="component" value="Unassembled WGS sequence"/>
</dbReference>
<dbReference type="InterPro" id="IPR051205">
    <property type="entry name" value="UbiH/COQ6_monooxygenase"/>
</dbReference>
<dbReference type="PANTHER" id="PTHR43876">
    <property type="entry name" value="UBIQUINONE BIOSYNTHESIS MONOOXYGENASE COQ6, MITOCHONDRIAL"/>
    <property type="match status" value="1"/>
</dbReference>
<dbReference type="InterPro" id="IPR011295">
    <property type="entry name" value="UbiH"/>
</dbReference>
<dbReference type="InterPro" id="IPR002938">
    <property type="entry name" value="FAD-bd"/>
</dbReference>
<dbReference type="NCBIfam" id="TIGR01988">
    <property type="entry name" value="Ubi-OHases"/>
    <property type="match status" value="1"/>
</dbReference>
<keyword evidence="4" id="KW-0285">Flavoprotein</keyword>
<dbReference type="InterPro" id="IPR036188">
    <property type="entry name" value="FAD/NAD-bd_sf"/>
</dbReference>
<dbReference type="EMBL" id="BKCL01000003">
    <property type="protein sequence ID" value="GEQ97523.1"/>
    <property type="molecule type" value="Genomic_DNA"/>
</dbReference>
<evidence type="ECO:0000259" key="8">
    <source>
        <dbReference type="Pfam" id="PF01494"/>
    </source>
</evidence>
<evidence type="ECO:0000256" key="1">
    <source>
        <dbReference type="ARBA" id="ARBA00001974"/>
    </source>
</evidence>
<dbReference type="Pfam" id="PF01494">
    <property type="entry name" value="FAD_binding_3"/>
    <property type="match status" value="1"/>
</dbReference>
<evidence type="ECO:0000313" key="9">
    <source>
        <dbReference type="EMBL" id="GEQ97523.1"/>
    </source>
</evidence>
<dbReference type="RefSeq" id="WP_210431416.1">
    <property type="nucleotide sequence ID" value="NZ_BKCL01000003.1"/>
</dbReference>
<evidence type="ECO:0000256" key="3">
    <source>
        <dbReference type="ARBA" id="ARBA00005349"/>
    </source>
</evidence>
<proteinExistence type="inferred from homology"/>
<name>A0A5A7MQN8_9PROT</name>
<dbReference type="NCBIfam" id="TIGR01984">
    <property type="entry name" value="UbiH"/>
    <property type="match status" value="1"/>
</dbReference>
<gene>
    <name evidence="9" type="ORF">JCM17844_11600</name>
</gene>
<feature type="domain" description="FAD-binding" evidence="8">
    <location>
        <begin position="15"/>
        <end position="348"/>
    </location>
</feature>
<dbReference type="GO" id="GO:0006744">
    <property type="term" value="P:ubiquinone biosynthetic process"/>
    <property type="evidence" value="ECO:0007669"/>
    <property type="project" value="UniProtKB-UniPathway"/>
</dbReference>
<evidence type="ECO:0000256" key="4">
    <source>
        <dbReference type="ARBA" id="ARBA00022630"/>
    </source>
</evidence>
<evidence type="ECO:0000256" key="7">
    <source>
        <dbReference type="ARBA" id="ARBA00023033"/>
    </source>
</evidence>
<dbReference type="InterPro" id="IPR018168">
    <property type="entry name" value="Ubi_Hdrlase_CS"/>
</dbReference>
<comment type="pathway">
    <text evidence="2">Cofactor biosynthesis; ubiquinone biosynthesis.</text>
</comment>
<comment type="caution">
    <text evidence="9">The sequence shown here is derived from an EMBL/GenBank/DDBJ whole genome shotgun (WGS) entry which is preliminary data.</text>
</comment>
<dbReference type="GO" id="GO:0071949">
    <property type="term" value="F:FAD binding"/>
    <property type="evidence" value="ECO:0007669"/>
    <property type="project" value="InterPro"/>
</dbReference>
<reference evidence="9 10" key="1">
    <citation type="submission" date="2019-09" db="EMBL/GenBank/DDBJ databases">
        <title>NBRP : Genome information of microbial organism related human and environment.</title>
        <authorList>
            <person name="Hattori M."/>
            <person name="Oshima K."/>
            <person name="Inaba H."/>
            <person name="Suda W."/>
            <person name="Sakamoto M."/>
            <person name="Iino T."/>
            <person name="Kitahara M."/>
            <person name="Oshida Y."/>
            <person name="Iida T."/>
            <person name="Kudo T."/>
            <person name="Itoh T."/>
            <person name="Ohkuma M."/>
        </authorList>
    </citation>
    <scope>NUCLEOTIDE SEQUENCE [LARGE SCALE GENOMIC DNA]</scope>
    <source>
        <strain evidence="9 10">Hi-2</strain>
    </source>
</reference>
<dbReference type="AlphaFoldDB" id="A0A5A7MQN8"/>
<dbReference type="PRINTS" id="PR00420">
    <property type="entry name" value="RNGMNOXGNASE"/>
</dbReference>
<dbReference type="Gene3D" id="3.50.50.60">
    <property type="entry name" value="FAD/NAD(P)-binding domain"/>
    <property type="match status" value="2"/>
</dbReference>
<organism evidence="9 10">
    <name type="scientific">Iodidimonas gelatinilytica</name>
    <dbReference type="NCBI Taxonomy" id="1236966"/>
    <lineage>
        <taxon>Bacteria</taxon>
        <taxon>Pseudomonadati</taxon>
        <taxon>Pseudomonadota</taxon>
        <taxon>Alphaproteobacteria</taxon>
        <taxon>Iodidimonadales</taxon>
        <taxon>Iodidimonadaceae</taxon>
        <taxon>Iodidimonas</taxon>
    </lineage>
</organism>
<sequence>MAMDGSSSKAAPDLRVDVAIVGGGMAGLTAACGLAQYGLEIAVIDTEAPQDLTAQTFDGRCSAIAYASVQMLKSLKIWPPLEDTAQPIKEIRVSDGESRHFLHFDFAQIGDQPLGEMVENRHLRQALFFRASQLGNLHLLAPARVEAVTRDQAHAHLVLKDGRTVSAALAIGADGRNSRMRQQAAIQTPRWRYNQVGIVATVAHELPHCAIAHERFLPDGPFAILPLTGNRSSLVWTARASSEKAIMGLSPRAFEAEVQRRMGDFLGKATVCGPRWSYPLGLHMAERYIDTRLALIGDAAHGIHPIAGQGLNMGLRDIAALIEVLVEAARRGEDIGSPFVLERYQRWRRTDNVVLALVTDTLNRLFSNDIAPIRHARDLGLSVVNRLPVLKRFFMSHARGTVGKLPRLLEGHPL</sequence>
<protein>
    <submittedName>
        <fullName evidence="9">2-octaprenyl-3-methyl-6-methoxy-1,4-benzoquinol hydroxylase</fullName>
    </submittedName>
</protein>
<evidence type="ECO:0000256" key="5">
    <source>
        <dbReference type="ARBA" id="ARBA00022827"/>
    </source>
</evidence>
<keyword evidence="7" id="KW-0503">Monooxygenase</keyword>
<dbReference type="InterPro" id="IPR010971">
    <property type="entry name" value="UbiH/COQ6"/>
</dbReference>
<dbReference type="GO" id="GO:0008681">
    <property type="term" value="F:2-octaprenyl-6-methoxyphenol hydroxylase activity"/>
    <property type="evidence" value="ECO:0007669"/>
    <property type="project" value="InterPro"/>
</dbReference>